<feature type="region of interest" description="Disordered" evidence="1">
    <location>
        <begin position="141"/>
        <end position="180"/>
    </location>
</feature>
<evidence type="ECO:0000256" key="1">
    <source>
        <dbReference type="SAM" id="MobiDB-lite"/>
    </source>
</evidence>
<feature type="region of interest" description="Disordered" evidence="1">
    <location>
        <begin position="208"/>
        <end position="234"/>
    </location>
</feature>
<reference evidence="2 3" key="1">
    <citation type="journal article" date="2015" name="Genome Biol.">
        <title>Comparative genomics of Steinernema reveals deeply conserved gene regulatory networks.</title>
        <authorList>
            <person name="Dillman A.R."/>
            <person name="Macchietto M."/>
            <person name="Porter C.F."/>
            <person name="Rogers A."/>
            <person name="Williams B."/>
            <person name="Antoshechkin I."/>
            <person name="Lee M.M."/>
            <person name="Goodwin Z."/>
            <person name="Lu X."/>
            <person name="Lewis E.E."/>
            <person name="Goodrich-Blair H."/>
            <person name="Stock S.P."/>
            <person name="Adams B.J."/>
            <person name="Sternberg P.W."/>
            <person name="Mortazavi A."/>
        </authorList>
    </citation>
    <scope>NUCLEOTIDE SEQUENCE [LARGE SCALE GENOMIC DNA]</scope>
    <source>
        <strain evidence="2 3">ALL</strain>
    </source>
</reference>
<gene>
    <name evidence="2" type="ORF">L596_029372</name>
</gene>
<protein>
    <submittedName>
        <fullName evidence="2">Uncharacterized protein</fullName>
    </submittedName>
</protein>
<dbReference type="Proteomes" id="UP000298663">
    <property type="component" value="Unassembled WGS sequence"/>
</dbReference>
<evidence type="ECO:0000313" key="3">
    <source>
        <dbReference type="Proteomes" id="UP000298663"/>
    </source>
</evidence>
<proteinExistence type="predicted"/>
<evidence type="ECO:0000313" key="2">
    <source>
        <dbReference type="EMBL" id="TKR59743.1"/>
    </source>
</evidence>
<keyword evidence="3" id="KW-1185">Reference proteome</keyword>
<name>A0A4U5LUF5_STECR</name>
<dbReference type="EMBL" id="AZBU02000012">
    <property type="protein sequence ID" value="TKR59743.1"/>
    <property type="molecule type" value="Genomic_DNA"/>
</dbReference>
<feature type="compositionally biased region" description="Basic residues" evidence="1">
    <location>
        <begin position="154"/>
        <end position="167"/>
    </location>
</feature>
<comment type="caution">
    <text evidence="2">The sequence shown here is derived from an EMBL/GenBank/DDBJ whole genome shotgun (WGS) entry which is preliminary data.</text>
</comment>
<organism evidence="2 3">
    <name type="scientific">Steinernema carpocapsae</name>
    <name type="common">Entomopathogenic nematode</name>
    <dbReference type="NCBI Taxonomy" id="34508"/>
    <lineage>
        <taxon>Eukaryota</taxon>
        <taxon>Metazoa</taxon>
        <taxon>Ecdysozoa</taxon>
        <taxon>Nematoda</taxon>
        <taxon>Chromadorea</taxon>
        <taxon>Rhabditida</taxon>
        <taxon>Tylenchina</taxon>
        <taxon>Panagrolaimomorpha</taxon>
        <taxon>Strongyloidoidea</taxon>
        <taxon>Steinernematidae</taxon>
        <taxon>Steinernema</taxon>
    </lineage>
</organism>
<dbReference type="AlphaFoldDB" id="A0A4U5LUF5"/>
<accession>A0A4U5LUF5</accession>
<reference evidence="2 3" key="2">
    <citation type="journal article" date="2019" name="G3 (Bethesda)">
        <title>Hybrid Assembly of the Genome of the Entomopathogenic Nematode Steinernema carpocapsae Identifies the X-Chromosome.</title>
        <authorList>
            <person name="Serra L."/>
            <person name="Macchietto M."/>
            <person name="Macias-Munoz A."/>
            <person name="McGill C.J."/>
            <person name="Rodriguez I.M."/>
            <person name="Rodriguez B."/>
            <person name="Murad R."/>
            <person name="Mortazavi A."/>
        </authorList>
    </citation>
    <scope>NUCLEOTIDE SEQUENCE [LARGE SCALE GENOMIC DNA]</scope>
    <source>
        <strain evidence="2 3">ALL</strain>
    </source>
</reference>
<sequence>MVVVVFSFNLKKSNLIEQLAGSLRRAVWYENAETMDKTLHGQNADCFEVAAREQERLCPRQQSHSPPGQHLHLLPGTDGRHCARLLAHDLARTSETHHHAVSLRRAWKGDWPLNKDESKSFFGLSIKSEKIDTSDLSLVQTRRTRREPVSGVRGLRRRARASRRTARGSHDPAESGALPGHSALSIPCLASSSSGLFCNARGAHSSIPIHPSEDPRSTMPTARRRSCTSARSNLSSRRSRVLKASSNLKFWWRTRMSTARDTLLGNRRMADSRSDLGVSRFLKYIQFCKNDVKKITLVYIGGALQPGPYRDIHDSALSLLATHKLSRILKSIIVAWKSGTGKPGIFKLEIQSLSSAQPTTF</sequence>